<proteinExistence type="predicted"/>
<dbReference type="AlphaFoldDB" id="U5DL24"/>
<evidence type="ECO:0000313" key="1">
    <source>
        <dbReference type="EMBL" id="ERN40425.1"/>
    </source>
</evidence>
<organism evidence="1 2">
    <name type="scientific">Rubidibacter lacunae KORDI 51-2</name>
    <dbReference type="NCBI Taxonomy" id="582515"/>
    <lineage>
        <taxon>Bacteria</taxon>
        <taxon>Bacillati</taxon>
        <taxon>Cyanobacteriota</taxon>
        <taxon>Cyanophyceae</taxon>
        <taxon>Oscillatoriophycideae</taxon>
        <taxon>Chroococcales</taxon>
        <taxon>Aphanothecaceae</taxon>
        <taxon>Rubidibacter</taxon>
    </lineage>
</organism>
<sequence length="294" mass="33320">MSRQPHDDLAKQFLADLLEPLGRATSSFDVFDETRQVDVFFVPASPSTDAPSLLGLFGRIGTVPCALEIFRNAPEDSDIEDSLNKLYGLRADQRRRSDRGEDTPAELPQLWVLSPTLSDAFRDRFSATARPNWLPGIYAGPEGYRINLIAIHQLPVTPETLMLRELGRGRVQRAAIEEVRALPGSPTVARVLELLENWRYTIEVRQNRNQDDEEVLMNLSPAYLRWREETRQEARQENARASAENLMQLRYGTLDDELARAATAIAQFPETEQARALLAIATQTRDEFLARFGR</sequence>
<comment type="caution">
    <text evidence="1">The sequence shown here is derived from an EMBL/GenBank/DDBJ whole genome shotgun (WGS) entry which is preliminary data.</text>
</comment>
<dbReference type="InParanoid" id="U5DL24"/>
<dbReference type="RefSeq" id="WP_022608560.1">
    <property type="nucleotide sequence ID" value="NZ_ASSJ01000076.1"/>
</dbReference>
<name>U5DL24_9CHRO</name>
<protein>
    <recommendedName>
        <fullName evidence="3">DUF4351 domain-containing protein</fullName>
    </recommendedName>
</protein>
<keyword evidence="2" id="KW-1185">Reference proteome</keyword>
<evidence type="ECO:0000313" key="2">
    <source>
        <dbReference type="Proteomes" id="UP000016960"/>
    </source>
</evidence>
<accession>U5DL24</accession>
<reference evidence="1 2" key="1">
    <citation type="submission" date="2013-05" db="EMBL/GenBank/DDBJ databases">
        <title>Draft genome sequence of Rubidibacter lacunae KORDI 51-2.</title>
        <authorList>
            <person name="Choi D.H."/>
            <person name="Noh J.H."/>
            <person name="Kwon K.-K."/>
            <person name="Lee J.-H."/>
            <person name="Ryu J.-Y."/>
        </authorList>
    </citation>
    <scope>NUCLEOTIDE SEQUENCE [LARGE SCALE GENOMIC DNA]</scope>
    <source>
        <strain evidence="1 2">KORDI 51-2</strain>
    </source>
</reference>
<gene>
    <name evidence="1" type="ORF">KR51_00029650</name>
</gene>
<dbReference type="STRING" id="582515.KR51_00029650"/>
<dbReference type="Proteomes" id="UP000016960">
    <property type="component" value="Unassembled WGS sequence"/>
</dbReference>
<dbReference type="eggNOG" id="COG5464">
    <property type="taxonomic scope" value="Bacteria"/>
</dbReference>
<dbReference type="OrthoDB" id="509960at2"/>
<evidence type="ECO:0008006" key="3">
    <source>
        <dbReference type="Google" id="ProtNLM"/>
    </source>
</evidence>
<dbReference type="EMBL" id="ASSJ01000076">
    <property type="protein sequence ID" value="ERN40425.1"/>
    <property type="molecule type" value="Genomic_DNA"/>
</dbReference>